<name>A0ABR2L6L0_9EUKA</name>
<dbReference type="PANTHER" id="PTHR45737">
    <property type="entry name" value="VON WILLEBRAND FACTOR A DOMAIN-CONTAINING PROTEIN 5A"/>
    <property type="match status" value="1"/>
</dbReference>
<protein>
    <recommendedName>
        <fullName evidence="3">VWFA domain-containing protein</fullName>
    </recommendedName>
</protein>
<dbReference type="Proteomes" id="UP001470230">
    <property type="component" value="Unassembled WGS sequence"/>
</dbReference>
<organism evidence="1 2">
    <name type="scientific">Tritrichomonas musculus</name>
    <dbReference type="NCBI Taxonomy" id="1915356"/>
    <lineage>
        <taxon>Eukaryota</taxon>
        <taxon>Metamonada</taxon>
        <taxon>Parabasalia</taxon>
        <taxon>Tritrichomonadida</taxon>
        <taxon>Tritrichomonadidae</taxon>
        <taxon>Tritrichomonas</taxon>
    </lineage>
</organism>
<comment type="caution">
    <text evidence="1">The sequence shown here is derived from an EMBL/GenBank/DDBJ whole genome shotgun (WGS) entry which is preliminary data.</text>
</comment>
<accession>A0ABR2L6L0</accession>
<dbReference type="PANTHER" id="PTHR45737:SF6">
    <property type="entry name" value="VON WILLEBRAND FACTOR A DOMAIN-CONTAINING PROTEIN 5A"/>
    <property type="match status" value="1"/>
</dbReference>
<reference evidence="1 2" key="1">
    <citation type="submission" date="2024-04" db="EMBL/GenBank/DDBJ databases">
        <title>Tritrichomonas musculus Genome.</title>
        <authorList>
            <person name="Alves-Ferreira E."/>
            <person name="Grigg M."/>
            <person name="Lorenzi H."/>
            <person name="Galac M."/>
        </authorList>
    </citation>
    <scope>NUCLEOTIDE SEQUENCE [LARGE SCALE GENOMIC DNA]</scope>
    <source>
        <strain evidence="1 2">EAF2021</strain>
    </source>
</reference>
<keyword evidence="2" id="KW-1185">Reference proteome</keyword>
<evidence type="ECO:0000313" key="2">
    <source>
        <dbReference type="Proteomes" id="UP001470230"/>
    </source>
</evidence>
<evidence type="ECO:0008006" key="3">
    <source>
        <dbReference type="Google" id="ProtNLM"/>
    </source>
</evidence>
<gene>
    <name evidence="1" type="ORF">M9Y10_001286</name>
</gene>
<dbReference type="EMBL" id="JAPFFF010000001">
    <property type="protein sequence ID" value="KAK8898990.1"/>
    <property type="molecule type" value="Genomic_DNA"/>
</dbReference>
<evidence type="ECO:0000313" key="1">
    <source>
        <dbReference type="EMBL" id="KAK8898990.1"/>
    </source>
</evidence>
<sequence>MFKIQSDIEIISKITSNIKNWQSNEMEKQYIITNNVENNDNEKSKIITIETKEPIPSPALLTPSNMSNNDYRHNMLPNLPPSEISNSEFIFVFDCSGLMGGRSIQRASECLELFIRSLSSPSSFNVICF</sequence>
<proteinExistence type="predicted"/>